<protein>
    <submittedName>
        <fullName evidence="1">2OG-Fe(II) oxygenase family protein</fullName>
    </submittedName>
</protein>
<dbReference type="InterPro" id="IPR012668">
    <property type="entry name" value="CHP02466"/>
</dbReference>
<comment type="caution">
    <text evidence="1">The sequence shown here is derived from an EMBL/GenBank/DDBJ whole genome shotgun (WGS) entry which is preliminary data.</text>
</comment>
<dbReference type="RefSeq" id="WP_249248139.1">
    <property type="nucleotide sequence ID" value="NZ_JAKIKT010000002.1"/>
</dbReference>
<proteinExistence type="predicted"/>
<reference evidence="1 2" key="1">
    <citation type="submission" date="2022-01" db="EMBL/GenBank/DDBJ databases">
        <title>Whole genome-based taxonomy of the Shewanellaceae.</title>
        <authorList>
            <person name="Martin-Rodriguez A.J."/>
        </authorList>
    </citation>
    <scope>NUCLEOTIDE SEQUENCE [LARGE SCALE GENOMIC DNA]</scope>
    <source>
        <strain evidence="1 2">DSM 21332</strain>
    </source>
</reference>
<gene>
    <name evidence="1" type="ORF">L2725_06025</name>
</gene>
<evidence type="ECO:0000313" key="2">
    <source>
        <dbReference type="Proteomes" id="UP001202831"/>
    </source>
</evidence>
<organism evidence="1 2">
    <name type="scientific">Shewanella corallii</name>
    <dbReference type="NCBI Taxonomy" id="560080"/>
    <lineage>
        <taxon>Bacteria</taxon>
        <taxon>Pseudomonadati</taxon>
        <taxon>Pseudomonadota</taxon>
        <taxon>Gammaproteobacteria</taxon>
        <taxon>Alteromonadales</taxon>
        <taxon>Shewanellaceae</taxon>
        <taxon>Shewanella</taxon>
    </lineage>
</organism>
<accession>A0ABT0N4I2</accession>
<dbReference type="Proteomes" id="UP001202831">
    <property type="component" value="Unassembled WGS sequence"/>
</dbReference>
<keyword evidence="2" id="KW-1185">Reference proteome</keyword>
<sequence>MGEAFKGANIAVFDFPEFETYPGCARWDETLEQLLALPQVSEQNNVPDAKGGRALSTVHLSDKLNIPKILNFTQDPLGRWLLTNVLYAAADFGLDKTRDIKKMKFHRTWVNRMTKGCDAVAHRHAAPGWNIPHMVAIFYTQVPENSADLVFIDDNSEVMRAGSICEYPADKTHLIQAKAGRLVCHDACILHGTTPHLNDLPRTCIILEIGFAPK</sequence>
<evidence type="ECO:0000313" key="1">
    <source>
        <dbReference type="EMBL" id="MCL2913343.1"/>
    </source>
</evidence>
<dbReference type="Gene3D" id="2.60.120.620">
    <property type="entry name" value="q2cbj1_9rhob like domain"/>
    <property type="match status" value="1"/>
</dbReference>
<name>A0ABT0N4I2_9GAMM</name>
<dbReference type="Pfam" id="PF13759">
    <property type="entry name" value="2OG-FeII_Oxy_5"/>
    <property type="match status" value="1"/>
</dbReference>
<dbReference type="EMBL" id="JAKIKT010000002">
    <property type="protein sequence ID" value="MCL2913343.1"/>
    <property type="molecule type" value="Genomic_DNA"/>
</dbReference>